<keyword evidence="4" id="KW-1185">Reference proteome</keyword>
<dbReference type="InterPro" id="IPR029039">
    <property type="entry name" value="Flavoprotein-like_sf"/>
</dbReference>
<evidence type="ECO:0000259" key="2">
    <source>
        <dbReference type="Pfam" id="PF02525"/>
    </source>
</evidence>
<dbReference type="PANTHER" id="PTHR47307">
    <property type="entry name" value="GLUTATHIONE-REGULATED POTASSIUM-EFFLUX SYSTEM ANCILLARY PROTEIN KEFG"/>
    <property type="match status" value="1"/>
</dbReference>
<dbReference type="Gene3D" id="3.40.50.360">
    <property type="match status" value="1"/>
</dbReference>
<sequence>MARLLHYAAHPSPGTSSANSAMLKRVRGLEGITSLDLYAEYPRYDIDIEDEQQRLLAHDVIVLQFPLFWYSCPALVKEWLDLVWEHGFAYGRGGDRLKGKLLMLAVTTGGPQEAYGAEGYQHYELRTFLTPFEQAARLAQMRFLAPYVLHGALKTEPEAHALGFLRLMTALRDERLDLRAAESADILTHDTLPLMGIN</sequence>
<dbReference type="SUPFAM" id="SSF52218">
    <property type="entry name" value="Flavoproteins"/>
    <property type="match status" value="1"/>
</dbReference>
<dbReference type="EMBL" id="QDDR01000007">
    <property type="protein sequence ID" value="PVE46867.1"/>
    <property type="molecule type" value="Genomic_DNA"/>
</dbReference>
<gene>
    <name evidence="3" type="ORF">DDE23_14385</name>
</gene>
<organism evidence="3 4">
    <name type="scientific">Pararhodobacter aggregans</name>
    <dbReference type="NCBI Taxonomy" id="404875"/>
    <lineage>
        <taxon>Bacteria</taxon>
        <taxon>Pseudomonadati</taxon>
        <taxon>Pseudomonadota</taxon>
        <taxon>Alphaproteobacteria</taxon>
        <taxon>Rhodobacterales</taxon>
        <taxon>Paracoccaceae</taxon>
        <taxon>Pararhodobacter</taxon>
    </lineage>
</organism>
<dbReference type="GO" id="GO:0003955">
    <property type="term" value="F:NAD(P)H dehydrogenase (quinone) activity"/>
    <property type="evidence" value="ECO:0007669"/>
    <property type="project" value="TreeGrafter"/>
</dbReference>
<feature type="domain" description="Flavodoxin-like fold" evidence="2">
    <location>
        <begin position="3"/>
        <end position="157"/>
    </location>
</feature>
<dbReference type="Pfam" id="PF02525">
    <property type="entry name" value="Flavodoxin_2"/>
    <property type="match status" value="1"/>
</dbReference>
<keyword evidence="1" id="KW-0560">Oxidoreductase</keyword>
<dbReference type="Proteomes" id="UP000244810">
    <property type="component" value="Unassembled WGS sequence"/>
</dbReference>
<protein>
    <submittedName>
        <fullName evidence="3">Potassium transporter KefG</fullName>
    </submittedName>
</protein>
<comment type="caution">
    <text evidence="3">The sequence shown here is derived from an EMBL/GenBank/DDBJ whole genome shotgun (WGS) entry which is preliminary data.</text>
</comment>
<dbReference type="GO" id="GO:0009055">
    <property type="term" value="F:electron transfer activity"/>
    <property type="evidence" value="ECO:0007669"/>
    <property type="project" value="TreeGrafter"/>
</dbReference>
<dbReference type="RefSeq" id="WP_107752439.1">
    <property type="nucleotide sequence ID" value="NZ_QBKF01000007.1"/>
</dbReference>
<name>A0A2T7UQB9_9RHOB</name>
<reference evidence="3 4" key="1">
    <citation type="journal article" date="2011" name="Syst. Appl. Microbiol.">
        <title>Defluviimonas denitrificans gen. nov., sp. nov., and Pararhodobacter aggregans gen. nov., sp. nov., non-phototrophic Rhodobacteraceae from the biofilter of a marine aquaculture.</title>
        <authorList>
            <person name="Foesel B.U."/>
            <person name="Drake H.L."/>
            <person name="Schramm A."/>
        </authorList>
    </citation>
    <scope>NUCLEOTIDE SEQUENCE [LARGE SCALE GENOMIC DNA]</scope>
    <source>
        <strain evidence="3 4">D1-19</strain>
    </source>
</reference>
<proteinExistence type="predicted"/>
<dbReference type="PANTHER" id="PTHR47307:SF1">
    <property type="entry name" value="GLUTATHIONE-REGULATED POTASSIUM-EFFLUX SYSTEM ANCILLARY PROTEIN KEFG"/>
    <property type="match status" value="1"/>
</dbReference>
<dbReference type="InterPro" id="IPR046980">
    <property type="entry name" value="KefG/KefF"/>
</dbReference>
<evidence type="ECO:0000313" key="4">
    <source>
        <dbReference type="Proteomes" id="UP000244810"/>
    </source>
</evidence>
<evidence type="ECO:0000256" key="1">
    <source>
        <dbReference type="ARBA" id="ARBA00023002"/>
    </source>
</evidence>
<dbReference type="OrthoDB" id="9798454at2"/>
<dbReference type="InterPro" id="IPR003680">
    <property type="entry name" value="Flavodoxin_fold"/>
</dbReference>
<dbReference type="GO" id="GO:0010181">
    <property type="term" value="F:FMN binding"/>
    <property type="evidence" value="ECO:0007669"/>
    <property type="project" value="TreeGrafter"/>
</dbReference>
<dbReference type="AlphaFoldDB" id="A0A2T7UQB9"/>
<evidence type="ECO:0000313" key="3">
    <source>
        <dbReference type="EMBL" id="PVE46867.1"/>
    </source>
</evidence>
<accession>A0A2T7UQB9</accession>